<dbReference type="RefSeq" id="WP_345133850.1">
    <property type="nucleotide sequence ID" value="NZ_BAABAT010000025.1"/>
</dbReference>
<dbReference type="InterPro" id="IPR017853">
    <property type="entry name" value="GH"/>
</dbReference>
<dbReference type="Proteomes" id="UP001500620">
    <property type="component" value="Unassembled WGS sequence"/>
</dbReference>
<organism evidence="1 2">
    <name type="scientific">Dactylosporangium darangshiense</name>
    <dbReference type="NCBI Taxonomy" id="579108"/>
    <lineage>
        <taxon>Bacteria</taxon>
        <taxon>Bacillati</taxon>
        <taxon>Actinomycetota</taxon>
        <taxon>Actinomycetes</taxon>
        <taxon>Micromonosporales</taxon>
        <taxon>Micromonosporaceae</taxon>
        <taxon>Dactylosporangium</taxon>
    </lineage>
</organism>
<gene>
    <name evidence="1" type="ORF">GCM10022255_071530</name>
</gene>
<reference evidence="2" key="1">
    <citation type="journal article" date="2019" name="Int. J. Syst. Evol. Microbiol.">
        <title>The Global Catalogue of Microorganisms (GCM) 10K type strain sequencing project: providing services to taxonomists for standard genome sequencing and annotation.</title>
        <authorList>
            <consortium name="The Broad Institute Genomics Platform"/>
            <consortium name="The Broad Institute Genome Sequencing Center for Infectious Disease"/>
            <person name="Wu L."/>
            <person name="Ma J."/>
        </authorList>
    </citation>
    <scope>NUCLEOTIDE SEQUENCE [LARGE SCALE GENOMIC DNA]</scope>
    <source>
        <strain evidence="2">JCM 17441</strain>
    </source>
</reference>
<accession>A0ABP8DIJ1</accession>
<name>A0ABP8DIJ1_9ACTN</name>
<dbReference type="Gene3D" id="3.20.20.80">
    <property type="entry name" value="Glycosidases"/>
    <property type="match status" value="1"/>
</dbReference>
<evidence type="ECO:0000313" key="2">
    <source>
        <dbReference type="Proteomes" id="UP001500620"/>
    </source>
</evidence>
<comment type="caution">
    <text evidence="1">The sequence shown here is derived from an EMBL/GenBank/DDBJ whole genome shotgun (WGS) entry which is preliminary data.</text>
</comment>
<evidence type="ECO:0000313" key="1">
    <source>
        <dbReference type="EMBL" id="GAA4256882.1"/>
    </source>
</evidence>
<dbReference type="EMBL" id="BAABAT010000025">
    <property type="protein sequence ID" value="GAA4256882.1"/>
    <property type="molecule type" value="Genomic_DNA"/>
</dbReference>
<evidence type="ECO:0008006" key="3">
    <source>
        <dbReference type="Google" id="ProtNLM"/>
    </source>
</evidence>
<protein>
    <recommendedName>
        <fullName evidence="3">Abortive infection protein</fullName>
    </recommendedName>
</protein>
<sequence length="347" mass="37723">MTYDVGHTVDGQDSRPDLRWDEVARELEIIRGDLHGTAVKIHGEDLDRLARAGGLALDAGLEAWLAPQLWERGPDETHAFIVAAAGVAERLHRRAPGRVFLSVASELSLMMPGILPGATVYERIAHCAAAGPRTEEQTRRLDEVLGRAVAGVRGVFAGPLTYAALPWERVDWARFDFVGVDLYRDEAIRDRYPRIVERICARGRPAIVAEFGCCGYAGAQRLGGAGWDIFDHAADPPRLAGDYVRDEPAQAREIAECLRLFDAAGVDGAFVHTFVSPLNPANADPRFDFDLGSYALVRSGAGRVGDLAARHPAVPWRTASHGEDYRGLPWAPKLAFHAVADAYASAS</sequence>
<proteinExistence type="predicted"/>
<dbReference type="SUPFAM" id="SSF51445">
    <property type="entry name" value="(Trans)glycosidases"/>
    <property type="match status" value="1"/>
</dbReference>
<keyword evidence="2" id="KW-1185">Reference proteome</keyword>